<feature type="chain" id="PRO_5046876123" evidence="1">
    <location>
        <begin position="21"/>
        <end position="871"/>
    </location>
</feature>
<dbReference type="RefSeq" id="WP_172177305.1">
    <property type="nucleotide sequence ID" value="NZ_CASGIA010000010.1"/>
</dbReference>
<evidence type="ECO:0000256" key="1">
    <source>
        <dbReference type="SAM" id="SignalP"/>
    </source>
</evidence>
<evidence type="ECO:0000313" key="2">
    <source>
        <dbReference type="EMBL" id="NPE14943.1"/>
    </source>
</evidence>
<dbReference type="SUPFAM" id="SSF49785">
    <property type="entry name" value="Galactose-binding domain-like"/>
    <property type="match status" value="1"/>
</dbReference>
<keyword evidence="3" id="KW-1185">Reference proteome</keyword>
<sequence length="871" mass="95569">MKKRLLFMFAAALSAASSFAYEVGDFVYTPNGRFQIIGANLVKNGDFTDGLNNWTNLYCQPLSPDTFAVTNDGPDGRNCLTTLQGATSVSNYGPQCANFAQDVTLSENTTYLCTYKVRAFVPNMSSVGVYGRYYNHQNFVFPNTPGVYPLKGGDGDESGKLSGGLFGFSSCSDQWEERTMDYRAEESKTMSVLFFELVPNDSYADFGIYEAKQVFDDRMAKDAVSFIEMLIADKVNFPNDGPEGEREMLGAIVEDLRGAIGSDLDVISFEDMYNGIMGPDGPVTAFLNANSADVSSYYTNFTLDEAAEQGTGKTTTPAKGWTATNNRWGVNAASFNFTTNHFKSDNKAQDKLEASSVSQGANLPAGKYLYIVRGLGYKMGNNGKGSKDNYYIPDYYSQIEGVKYFVNNDSVDMTDFQTSYAKMYTNIFDVKEDGIQTIGFAYPTIDGADTGSAPPAAHTGSGTFRFDNVEIRILGLTDDDVKNHFLKKTLADKRADLTAAIDAAKEAADSKKYVFFNSVLRDSIVVSEKVLAEITSPSQENIDILVAQKENMDKAVRAYTRANAEYVKLGSDIELCKTELADENRPKGKDVFGAAINVAENYYSAQTDQSRDSLTLVKTDSTLMKARLVYGLTNASISAPADINMVNGSFSTKNATGWTVDGVGGNGVWKYQSNSDFTDGYCAYYNRGSSAKDSKYIYQDVELPMNGVYEFSAEIICRNHNMGDATQEASTEMYIFAGTDSTEVYTMWDASKTHSSNPSQDYPGNVTRFSKVVKVQDINSYEDKKLRVGLTCKNEGQTIFPNLIYIGSCHLYYLGSIADYETGITDVNVVDGINSGDVYSINGVKVRANANTLKGLSKGIYIMNGKKYVVK</sequence>
<organism evidence="2 3">
    <name type="scientific">Xylanibacter rodentium</name>
    <dbReference type="NCBI Taxonomy" id="2736289"/>
    <lineage>
        <taxon>Bacteria</taxon>
        <taxon>Pseudomonadati</taxon>
        <taxon>Bacteroidota</taxon>
        <taxon>Bacteroidia</taxon>
        <taxon>Bacteroidales</taxon>
        <taxon>Prevotellaceae</taxon>
        <taxon>Xylanibacter</taxon>
    </lineage>
</organism>
<accession>A0ABX2B0C9</accession>
<reference evidence="2 3" key="1">
    <citation type="submission" date="2020-05" db="EMBL/GenBank/DDBJ databases">
        <title>Distinct polysaccharide utilization as determinants for interspecies competition between intestinal Prevotella spp.</title>
        <authorList>
            <person name="Galvez E.J.C."/>
            <person name="Iljazovic A."/>
            <person name="Strowig T."/>
        </authorList>
    </citation>
    <scope>NUCLEOTIDE SEQUENCE [LARGE SCALE GENOMIC DNA]</scope>
    <source>
        <strain evidence="2 3">PROD</strain>
    </source>
</reference>
<proteinExistence type="predicted"/>
<dbReference type="InterPro" id="IPR008979">
    <property type="entry name" value="Galactose-bd-like_sf"/>
</dbReference>
<dbReference type="GeneID" id="82158397"/>
<comment type="caution">
    <text evidence="2">The sequence shown here is derived from an EMBL/GenBank/DDBJ whole genome shotgun (WGS) entry which is preliminary data.</text>
</comment>
<gene>
    <name evidence="2" type="ORF">HPS55_11540</name>
</gene>
<keyword evidence="1" id="KW-0732">Signal</keyword>
<name>A0ABX2B0C9_9BACT</name>
<dbReference type="EMBL" id="JABKKE010000021">
    <property type="protein sequence ID" value="NPE14943.1"/>
    <property type="molecule type" value="Genomic_DNA"/>
</dbReference>
<dbReference type="Gene3D" id="2.60.120.260">
    <property type="entry name" value="Galactose-binding domain-like"/>
    <property type="match status" value="2"/>
</dbReference>
<evidence type="ECO:0000313" key="3">
    <source>
        <dbReference type="Proteomes" id="UP001193734"/>
    </source>
</evidence>
<protein>
    <submittedName>
        <fullName evidence="2">Uncharacterized protein</fullName>
    </submittedName>
</protein>
<feature type="signal peptide" evidence="1">
    <location>
        <begin position="1"/>
        <end position="20"/>
    </location>
</feature>
<dbReference type="Proteomes" id="UP001193734">
    <property type="component" value="Unassembled WGS sequence"/>
</dbReference>